<evidence type="ECO:0000313" key="1">
    <source>
        <dbReference type="EMBL" id="KAF0717601.1"/>
    </source>
</evidence>
<evidence type="ECO:0000313" key="2">
    <source>
        <dbReference type="Proteomes" id="UP000478052"/>
    </source>
</evidence>
<keyword evidence="2" id="KW-1185">Reference proteome</keyword>
<name>A0A6G0W0T4_APHCR</name>
<dbReference type="OrthoDB" id="6624805at2759"/>
<proteinExistence type="predicted"/>
<reference evidence="1 2" key="1">
    <citation type="submission" date="2019-08" db="EMBL/GenBank/DDBJ databases">
        <title>Whole genome of Aphis craccivora.</title>
        <authorList>
            <person name="Voronova N.V."/>
            <person name="Shulinski R.S."/>
            <person name="Bandarenka Y.V."/>
            <person name="Zhorov D.G."/>
            <person name="Warner D."/>
        </authorList>
    </citation>
    <scope>NUCLEOTIDE SEQUENCE [LARGE SCALE GENOMIC DNA]</scope>
    <source>
        <strain evidence="1">180601</strain>
        <tissue evidence="1">Whole Body</tissue>
    </source>
</reference>
<sequence>MNLNRDIKMLLTVNQNNKRKEYLIGKRGLSYRGHRNEDAHTLNNKILDHGNFLEKMMLLSKYDPVINEHFNTIIAKSETKYLADTTQDITVIDQCSIVIRYVLHDRVYEKLVAVKPCNDSSRKGMSELLLNTLQKLEINVENCTGNSTDGAANIQGQYKGMTSFLTKSSPNQVHVWCHSHILNLVLCDATKNPLLVASLFGLHSKCAI</sequence>
<comment type="caution">
    <text evidence="1">The sequence shown here is derived from an EMBL/GenBank/DDBJ whole genome shotgun (WGS) entry which is preliminary data.</text>
</comment>
<dbReference type="PANTHER" id="PTHR45749:SF21">
    <property type="entry name" value="DUF4371 DOMAIN-CONTAINING PROTEIN"/>
    <property type="match status" value="1"/>
</dbReference>
<dbReference type="PANTHER" id="PTHR45749">
    <property type="match status" value="1"/>
</dbReference>
<protein>
    <submittedName>
        <fullName evidence="1">Zinc finger MYM-type protein 1</fullName>
    </submittedName>
</protein>
<gene>
    <name evidence="1" type="ORF">FWK35_00025715</name>
</gene>
<dbReference type="Proteomes" id="UP000478052">
    <property type="component" value="Unassembled WGS sequence"/>
</dbReference>
<dbReference type="EMBL" id="VUJU01009788">
    <property type="protein sequence ID" value="KAF0717601.1"/>
    <property type="molecule type" value="Genomic_DNA"/>
</dbReference>
<accession>A0A6G0W0T4</accession>
<dbReference type="AlphaFoldDB" id="A0A6G0W0T4"/>
<organism evidence="1 2">
    <name type="scientific">Aphis craccivora</name>
    <name type="common">Cowpea aphid</name>
    <dbReference type="NCBI Taxonomy" id="307492"/>
    <lineage>
        <taxon>Eukaryota</taxon>
        <taxon>Metazoa</taxon>
        <taxon>Ecdysozoa</taxon>
        <taxon>Arthropoda</taxon>
        <taxon>Hexapoda</taxon>
        <taxon>Insecta</taxon>
        <taxon>Pterygota</taxon>
        <taxon>Neoptera</taxon>
        <taxon>Paraneoptera</taxon>
        <taxon>Hemiptera</taxon>
        <taxon>Sternorrhyncha</taxon>
        <taxon>Aphidomorpha</taxon>
        <taxon>Aphidoidea</taxon>
        <taxon>Aphididae</taxon>
        <taxon>Aphidini</taxon>
        <taxon>Aphis</taxon>
        <taxon>Aphis</taxon>
    </lineage>
</organism>